<accession>A0A8H5GRB8</accession>
<feature type="compositionally biased region" description="Low complexity" evidence="1">
    <location>
        <begin position="216"/>
        <end position="225"/>
    </location>
</feature>
<sequence>MDDIVDLYTDDAPLNRKSSIGGGDRRRITVVEQNSPTTSPVRTTIALVAPPDVPSDSYKDKQDPNPRHLSLVGPHFLQPQSRSPSTNTPVIGAEKDVHDKVAGPVVDYLSYEPGFHSTAGPLPAPPRASAPPRSPMRDIDAVKQSLQLPPDVEAVLASLPESRSSHRREAAFTPSTTQSTIIGASTSSGGPISGLPSSSDPSNLFSMKEQSEYEEPQSPASEYSPSPSPEPMPTRVQPPSPSPPVSQPPSRPSSQPPSRSPSIAHSQYSSQSHSVTPSPAPSPPPKSIRTSFNLNLSKSLRRMSSPHSANAISKSASKSGSSSKSPSPSGSRNSSLELPLKRSLSASGKGRTPSPHVPTLTIPNSMSQTHALYANHPLPPHPYSNISNYPPRPRRPPPHSRMKIAISFTSKTLSSASALNGQALNSMDVPKLKNANERCVAYARKINELWVYDSGLGGWLGGMGVGGVHGYGNSGGGGKSVQGSTDSRTILSPIPASPSHNPDHPSSYPSFPLDSDPSGHNHVSNTSYPPSSFPSDFMASHPSYHPRQVSTSSTDSAASDVTFPRRADASLATDLTAKDKDKENLFIDSPPVPYPTVPNLTNVKANASRGKGVSGLFTISSGHSSGGSDVGGLTPPSSVASRNINLPSTTPTKPGFFASLGRKASTSRHGGGELKSPKLMKKNLSNGSGSGHGHGENGITISAPINVTPLPPVAPLTAPSVPGGPRAIPGRAPGAIASTSSESGKVKGIGISLGIGRGATTDTDTKNTKKSNPRRVSRSQTMMVSGSGSGWQSDSATGSSAGLKSLGFGGSGASSSAAKSSNSGAGSGGRGVTGGPRGPHQHQQHQKPSLYDIPSSEVLDEEDLDHLDLTVKSDSGHTYSYTQTRGPRAPNHPSSSTSTSNSSSQANLDANASSRSRSSVSVPTTATSHPQLHSQKSAGAVSTPVSSRSDSSHSTYSTYSAYSPTAYSPSTSALPLFLHQALLHRRALLLSLILVLTLTLVHLIPHYHPQGPLPALVLATLNLTSPCPNHTHTTNLNPNSMHILRPATAYSNSYSSSSSKPANLPLTHTPHSNKPRPNSNPESSWHPEFARQVDKLHDLLPQAEREVLAGYLRRAGQDVLAIGQYLEDEKCGRIRRD</sequence>
<feature type="compositionally biased region" description="Low complexity" evidence="1">
    <location>
        <begin position="813"/>
        <end position="824"/>
    </location>
</feature>
<dbReference type="AlphaFoldDB" id="A0A8H5GRB8"/>
<feature type="region of interest" description="Disordered" evidence="1">
    <location>
        <begin position="1052"/>
        <end position="1086"/>
    </location>
</feature>
<feature type="region of interest" description="Disordered" evidence="1">
    <location>
        <begin position="870"/>
        <end position="960"/>
    </location>
</feature>
<evidence type="ECO:0000313" key="2">
    <source>
        <dbReference type="EMBL" id="KAF5369769.1"/>
    </source>
</evidence>
<feature type="region of interest" description="Disordered" evidence="1">
    <location>
        <begin position="716"/>
        <end position="851"/>
    </location>
</feature>
<feature type="compositionally biased region" description="Polar residues" evidence="1">
    <location>
        <begin position="521"/>
        <end position="534"/>
    </location>
</feature>
<feature type="compositionally biased region" description="Low complexity" evidence="1">
    <location>
        <begin position="913"/>
        <end position="922"/>
    </location>
</feature>
<feature type="compositionally biased region" description="Low complexity" evidence="1">
    <location>
        <begin position="894"/>
        <end position="904"/>
    </location>
</feature>
<gene>
    <name evidence="2" type="ORF">D9758_001311</name>
</gene>
<dbReference type="EMBL" id="JAACJM010000012">
    <property type="protein sequence ID" value="KAF5369769.1"/>
    <property type="molecule type" value="Genomic_DNA"/>
</dbReference>
<feature type="compositionally biased region" description="Low complexity" evidence="1">
    <location>
        <begin position="549"/>
        <end position="561"/>
    </location>
</feature>
<feature type="compositionally biased region" description="Pro residues" evidence="1">
    <location>
        <begin position="122"/>
        <end position="134"/>
    </location>
</feature>
<protein>
    <submittedName>
        <fullName evidence="2">Uncharacterized protein</fullName>
    </submittedName>
</protein>
<feature type="region of interest" description="Disordered" evidence="1">
    <location>
        <begin position="475"/>
        <end position="561"/>
    </location>
</feature>
<feature type="compositionally biased region" description="Basic and acidic residues" evidence="1">
    <location>
        <begin position="57"/>
        <end position="66"/>
    </location>
</feature>
<feature type="compositionally biased region" description="Low complexity" evidence="1">
    <location>
        <begin position="308"/>
        <end position="335"/>
    </location>
</feature>
<reference evidence="2 3" key="1">
    <citation type="journal article" date="2020" name="ISME J.">
        <title>Uncovering the hidden diversity of litter-decomposition mechanisms in mushroom-forming fungi.</title>
        <authorList>
            <person name="Floudas D."/>
            <person name="Bentzer J."/>
            <person name="Ahren D."/>
            <person name="Johansson T."/>
            <person name="Persson P."/>
            <person name="Tunlid A."/>
        </authorList>
    </citation>
    <scope>NUCLEOTIDE SEQUENCE [LARGE SCALE GENOMIC DNA]</scope>
    <source>
        <strain evidence="2 3">CBS 291.85</strain>
    </source>
</reference>
<feature type="compositionally biased region" description="Basic residues" evidence="1">
    <location>
        <begin position="768"/>
        <end position="777"/>
    </location>
</feature>
<feature type="region of interest" description="Disordered" evidence="1">
    <location>
        <begin position="646"/>
        <end position="697"/>
    </location>
</feature>
<feature type="region of interest" description="Disordered" evidence="1">
    <location>
        <begin position="112"/>
        <end position="338"/>
    </location>
</feature>
<feature type="region of interest" description="Disordered" evidence="1">
    <location>
        <begin position="344"/>
        <end position="363"/>
    </location>
</feature>
<feature type="compositionally biased region" description="Low complexity" evidence="1">
    <location>
        <begin position="942"/>
        <end position="960"/>
    </location>
</feature>
<feature type="region of interest" description="Disordered" evidence="1">
    <location>
        <begin position="1"/>
        <end position="23"/>
    </location>
</feature>
<feature type="compositionally biased region" description="Low complexity" evidence="1">
    <location>
        <begin position="175"/>
        <end position="202"/>
    </location>
</feature>
<feature type="compositionally biased region" description="Polar residues" evidence="1">
    <location>
        <begin position="778"/>
        <end position="797"/>
    </location>
</feature>
<feature type="compositionally biased region" description="Polar residues" evidence="1">
    <location>
        <begin position="288"/>
        <end position="298"/>
    </location>
</feature>
<feature type="compositionally biased region" description="Polar residues" evidence="1">
    <location>
        <begin position="876"/>
        <end position="885"/>
    </location>
</feature>
<proteinExistence type="predicted"/>
<feature type="compositionally biased region" description="Polar residues" evidence="1">
    <location>
        <begin position="1069"/>
        <end position="1083"/>
    </location>
</feature>
<name>A0A8H5GRB8_9AGAR</name>
<comment type="caution">
    <text evidence="2">The sequence shown here is derived from an EMBL/GenBank/DDBJ whole genome shotgun (WGS) entry which is preliminary data.</text>
</comment>
<evidence type="ECO:0000256" key="1">
    <source>
        <dbReference type="SAM" id="MobiDB-lite"/>
    </source>
</evidence>
<keyword evidence="3" id="KW-1185">Reference proteome</keyword>
<feature type="compositionally biased region" description="Low complexity" evidence="1">
    <location>
        <begin position="716"/>
        <end position="737"/>
    </location>
</feature>
<feature type="compositionally biased region" description="Pro residues" evidence="1">
    <location>
        <begin position="226"/>
        <end position="259"/>
    </location>
</feature>
<organism evidence="2 3">
    <name type="scientific">Tetrapyrgos nigripes</name>
    <dbReference type="NCBI Taxonomy" id="182062"/>
    <lineage>
        <taxon>Eukaryota</taxon>
        <taxon>Fungi</taxon>
        <taxon>Dikarya</taxon>
        <taxon>Basidiomycota</taxon>
        <taxon>Agaricomycotina</taxon>
        <taxon>Agaricomycetes</taxon>
        <taxon>Agaricomycetidae</taxon>
        <taxon>Agaricales</taxon>
        <taxon>Marasmiineae</taxon>
        <taxon>Marasmiaceae</taxon>
        <taxon>Tetrapyrgos</taxon>
    </lineage>
</organism>
<dbReference type="Proteomes" id="UP000559256">
    <property type="component" value="Unassembled WGS sequence"/>
</dbReference>
<dbReference type="OrthoDB" id="2413468at2759"/>
<feature type="compositionally biased region" description="Polar residues" evidence="1">
    <location>
        <begin position="923"/>
        <end position="937"/>
    </location>
</feature>
<feature type="compositionally biased region" description="Polar residues" evidence="1">
    <location>
        <begin position="78"/>
        <end position="89"/>
    </location>
</feature>
<feature type="region of interest" description="Disordered" evidence="1">
    <location>
        <begin position="50"/>
        <end position="96"/>
    </location>
</feature>
<feature type="compositionally biased region" description="Gly residues" evidence="1">
    <location>
        <begin position="825"/>
        <end position="837"/>
    </location>
</feature>
<evidence type="ECO:0000313" key="3">
    <source>
        <dbReference type="Proteomes" id="UP000559256"/>
    </source>
</evidence>
<feature type="region of interest" description="Disordered" evidence="1">
    <location>
        <begin position="372"/>
        <end position="398"/>
    </location>
</feature>